<dbReference type="EMBL" id="JABSNO010000026">
    <property type="protein sequence ID" value="NRS93699.1"/>
    <property type="molecule type" value="Genomic_DNA"/>
</dbReference>
<feature type="transmembrane region" description="Helical" evidence="6">
    <location>
        <begin position="188"/>
        <end position="207"/>
    </location>
</feature>
<dbReference type="InterPro" id="IPR004670">
    <property type="entry name" value="NhaA"/>
</dbReference>
<feature type="transmembrane region" description="Helical" evidence="6">
    <location>
        <begin position="214"/>
        <end position="247"/>
    </location>
</feature>
<dbReference type="PANTHER" id="PTHR30341:SF0">
    <property type="entry name" value="NA(+)_H(+) ANTIPORTER NHAA"/>
    <property type="match status" value="1"/>
</dbReference>
<comment type="similarity">
    <text evidence="6">Belongs to the NhaA Na(+)/H(+) (TC 2.A.33) antiporter family.</text>
</comment>
<feature type="transmembrane region" description="Helical" evidence="6">
    <location>
        <begin position="21"/>
        <end position="42"/>
    </location>
</feature>
<dbReference type="PANTHER" id="PTHR30341">
    <property type="entry name" value="SODIUM ION/PROTON ANTIPORTER NHAA-RELATED"/>
    <property type="match status" value="1"/>
</dbReference>
<keyword evidence="8" id="KW-1185">Reference proteome</keyword>
<keyword evidence="4 6" id="KW-1133">Transmembrane helix</keyword>
<evidence type="ECO:0000313" key="7">
    <source>
        <dbReference type="EMBL" id="NRS93699.1"/>
    </source>
</evidence>
<comment type="catalytic activity">
    <reaction evidence="6">
        <text>Na(+)(in) + 2 H(+)(out) = Na(+)(out) + 2 H(+)(in)</text>
        <dbReference type="Rhea" id="RHEA:29251"/>
        <dbReference type="ChEBI" id="CHEBI:15378"/>
        <dbReference type="ChEBI" id="CHEBI:29101"/>
    </reaction>
</comment>
<dbReference type="NCBIfam" id="TIGR00773">
    <property type="entry name" value="NhaA"/>
    <property type="match status" value="1"/>
</dbReference>
<keyword evidence="6" id="KW-0406">Ion transport</keyword>
<keyword evidence="6" id="KW-0813">Transport</keyword>
<dbReference type="HAMAP" id="MF_01844">
    <property type="entry name" value="NhaA"/>
    <property type="match status" value="1"/>
</dbReference>
<feature type="transmembrane region" description="Helical" evidence="6">
    <location>
        <begin position="106"/>
        <end position="124"/>
    </location>
</feature>
<keyword evidence="5 6" id="KW-0472">Membrane</keyword>
<sequence length="442" mass="48823">MEPKIIKLVQKPFNKFFQLEAAGGLLLIFAVLIAMIFANTAYSTEYLNFWQKDLTIGLEDFQLKKPLQLWINDGLMAVFFFLIGLEIRREMLIGELQSIKQAALPIFAAIGGIVVPVVCFLFLIKGDVEYNGWGIVMATDIALAIGILKLLGNKIPQGLKVFLVAFAIIDDIGAILVIALFYSENISISYLYYAIPLLLLLFIMMKYKFFNKYIFAFVSVVVWVLFVKAHIHPTIAGVLLAFCVPAYSSLDVKNYLKEIAINVNDFNQENNGSDILNPVQYEEIDAISEITKKVQPPLQNWEHRLHGIVAYVILPIFALANAGVPVLNEIGEFSFTQLSFSIAASLLIGASAGIMLFSWLALKFGWASLPENVSFKHIIGVSFLGGVGFTMSIFISTLAFDDIALQSGSKIGILVGSTIAGIAGYLFLRFGANSEIISKEKN</sequence>
<comment type="caution">
    <text evidence="7">The sequence shown here is derived from an EMBL/GenBank/DDBJ whole genome shotgun (WGS) entry which is preliminary data.</text>
</comment>
<reference evidence="7" key="1">
    <citation type="submission" date="2020-05" db="EMBL/GenBank/DDBJ databases">
        <title>Genomic Encyclopedia of Type Strains, Phase IV (KMG-V): Genome sequencing to study the core and pangenomes of soil and plant-associated prokaryotes.</title>
        <authorList>
            <person name="Whitman W."/>
        </authorList>
    </citation>
    <scope>NUCLEOTIDE SEQUENCE</scope>
    <source>
        <strain evidence="7">16F</strain>
    </source>
</reference>
<evidence type="ECO:0000256" key="3">
    <source>
        <dbReference type="ARBA" id="ARBA00022692"/>
    </source>
</evidence>
<dbReference type="RefSeq" id="WP_173780246.1">
    <property type="nucleotide sequence ID" value="NZ_JABSNO010000026.1"/>
</dbReference>
<protein>
    <recommendedName>
        <fullName evidence="6">Na(+)/H(+) antiporter NhaA</fullName>
    </recommendedName>
    <alternativeName>
        <fullName evidence="6">Sodium/proton antiporter NhaA</fullName>
    </alternativeName>
</protein>
<dbReference type="InterPro" id="IPR023171">
    <property type="entry name" value="Na/H_antiporter_dom_sf"/>
</dbReference>
<evidence type="ECO:0000256" key="6">
    <source>
        <dbReference type="HAMAP-Rule" id="MF_01844"/>
    </source>
</evidence>
<organism evidence="7 8">
    <name type="scientific">Frigoriflavimonas asaccharolytica</name>
    <dbReference type="NCBI Taxonomy" id="2735899"/>
    <lineage>
        <taxon>Bacteria</taxon>
        <taxon>Pseudomonadati</taxon>
        <taxon>Bacteroidota</taxon>
        <taxon>Flavobacteriia</taxon>
        <taxon>Flavobacteriales</taxon>
        <taxon>Weeksellaceae</taxon>
        <taxon>Frigoriflavimonas</taxon>
    </lineage>
</organism>
<dbReference type="Pfam" id="PF06965">
    <property type="entry name" value="Na_H_antiport_1"/>
    <property type="match status" value="1"/>
</dbReference>
<dbReference type="AlphaFoldDB" id="A0A8J8G9A2"/>
<keyword evidence="2 6" id="KW-1003">Cell membrane</keyword>
<dbReference type="Proteomes" id="UP000610746">
    <property type="component" value="Unassembled WGS sequence"/>
</dbReference>
<evidence type="ECO:0000313" key="8">
    <source>
        <dbReference type="Proteomes" id="UP000610746"/>
    </source>
</evidence>
<name>A0A8J8G9A2_9FLAO</name>
<dbReference type="Gene3D" id="1.20.1530.10">
    <property type="entry name" value="Na+/H+ antiporter like domain"/>
    <property type="match status" value="1"/>
</dbReference>
<keyword evidence="6" id="KW-0739">Sodium transport</keyword>
<evidence type="ECO:0000256" key="2">
    <source>
        <dbReference type="ARBA" id="ARBA00022475"/>
    </source>
</evidence>
<comment type="subcellular location">
    <subcellularLocation>
        <location evidence="1">Cell inner membrane</location>
        <topology evidence="1">Multi-pass membrane protein</topology>
    </subcellularLocation>
    <subcellularLocation>
        <location evidence="6">Cell membrane</location>
        <topology evidence="6">Multi-pass membrane protein</topology>
    </subcellularLocation>
</comment>
<evidence type="ECO:0000256" key="5">
    <source>
        <dbReference type="ARBA" id="ARBA00023136"/>
    </source>
</evidence>
<feature type="transmembrane region" description="Helical" evidence="6">
    <location>
        <begin position="163"/>
        <end position="182"/>
    </location>
</feature>
<feature type="transmembrane region" description="Helical" evidence="6">
    <location>
        <begin position="374"/>
        <end position="399"/>
    </location>
</feature>
<feature type="transmembrane region" description="Helical" evidence="6">
    <location>
        <begin position="67"/>
        <end position="85"/>
    </location>
</feature>
<keyword evidence="6" id="KW-0050">Antiport</keyword>
<accession>A0A8J8G9A2</accession>
<evidence type="ECO:0000256" key="1">
    <source>
        <dbReference type="ARBA" id="ARBA00004429"/>
    </source>
</evidence>
<keyword evidence="6" id="KW-0915">Sodium</keyword>
<feature type="transmembrane region" description="Helical" evidence="6">
    <location>
        <begin position="308"/>
        <end position="328"/>
    </location>
</feature>
<feature type="transmembrane region" description="Helical" evidence="6">
    <location>
        <begin position="130"/>
        <end position="151"/>
    </location>
</feature>
<proteinExistence type="inferred from homology"/>
<feature type="transmembrane region" description="Helical" evidence="6">
    <location>
        <begin position="340"/>
        <end position="362"/>
    </location>
</feature>
<feature type="transmembrane region" description="Helical" evidence="6">
    <location>
        <begin position="411"/>
        <end position="432"/>
    </location>
</feature>
<comment type="function">
    <text evidence="6">Na(+)/H(+) antiporter that extrudes sodium in exchange for external protons.</text>
</comment>
<dbReference type="GO" id="GO:0005886">
    <property type="term" value="C:plasma membrane"/>
    <property type="evidence" value="ECO:0007669"/>
    <property type="project" value="UniProtKB-SubCell"/>
</dbReference>
<gene>
    <name evidence="6" type="primary">nhaA</name>
    <name evidence="7" type="ORF">HNQ03_002790</name>
</gene>
<dbReference type="GO" id="GO:0015385">
    <property type="term" value="F:sodium:proton antiporter activity"/>
    <property type="evidence" value="ECO:0007669"/>
    <property type="project" value="UniProtKB-UniRule"/>
</dbReference>
<dbReference type="GO" id="GO:0006885">
    <property type="term" value="P:regulation of pH"/>
    <property type="evidence" value="ECO:0007669"/>
    <property type="project" value="UniProtKB-UniRule"/>
</dbReference>
<evidence type="ECO:0000256" key="4">
    <source>
        <dbReference type="ARBA" id="ARBA00022989"/>
    </source>
</evidence>
<keyword evidence="3 6" id="KW-0812">Transmembrane</keyword>